<dbReference type="STRING" id="483218.BACPEC_03121"/>
<feature type="transmembrane region" description="Helical" evidence="1">
    <location>
        <begin position="25"/>
        <end position="43"/>
    </location>
</feature>
<dbReference type="HOGENOM" id="CLU_3212586_0_0_9"/>
<reference evidence="2 3" key="2">
    <citation type="submission" date="2008-11" db="EMBL/GenBank/DDBJ databases">
        <authorList>
            <person name="Fulton L."/>
            <person name="Clifton S."/>
            <person name="Fulton B."/>
            <person name="Xu J."/>
            <person name="Minx P."/>
            <person name="Pepin K.H."/>
            <person name="Johnson M."/>
            <person name="Bhonagiri V."/>
            <person name="Nash W.E."/>
            <person name="Mardis E.R."/>
            <person name="Wilson R.K."/>
        </authorList>
    </citation>
    <scope>NUCLEOTIDE SEQUENCE [LARGE SCALE GENOMIC DNA]</scope>
    <source>
        <strain evidence="2 3">ATCC 43243</strain>
    </source>
</reference>
<dbReference type="EMBL" id="ABVQ01000037">
    <property type="protein sequence ID" value="EEC56612.1"/>
    <property type="molecule type" value="Genomic_DNA"/>
</dbReference>
<organism evidence="2 3">
    <name type="scientific">[Bacteroides] pectinophilus ATCC 43243</name>
    <dbReference type="NCBI Taxonomy" id="483218"/>
    <lineage>
        <taxon>Bacteria</taxon>
        <taxon>Bacillati</taxon>
        <taxon>Bacillota</taxon>
        <taxon>Clostridia</taxon>
        <taxon>Eubacteriales</taxon>
    </lineage>
</organism>
<gene>
    <name evidence="2" type="ORF">BACPEC_03121</name>
</gene>
<keyword evidence="3" id="KW-1185">Reference proteome</keyword>
<protein>
    <submittedName>
        <fullName evidence="2">Uncharacterized protein</fullName>
    </submittedName>
</protein>
<sequence length="44" mass="5047">MNTNKDEFKTGKNTYLDTLFSVTELFFYLPLAIVSAAVIWIAFI</sequence>
<evidence type="ECO:0000256" key="1">
    <source>
        <dbReference type="SAM" id="Phobius"/>
    </source>
</evidence>
<proteinExistence type="predicted"/>
<reference evidence="2 3" key="1">
    <citation type="submission" date="2008-11" db="EMBL/GenBank/DDBJ databases">
        <title>Draft genome sequence of Bacteroides pectinophilus (ATCC 43243).</title>
        <authorList>
            <person name="Sudarsanam P."/>
            <person name="Ley R."/>
            <person name="Guruge J."/>
            <person name="Turnbaugh P.J."/>
            <person name="Mahowald M."/>
            <person name="Liep D."/>
            <person name="Gordon J."/>
        </authorList>
    </citation>
    <scope>NUCLEOTIDE SEQUENCE [LARGE SCALE GENOMIC DNA]</scope>
    <source>
        <strain evidence="2 3">ATCC 43243</strain>
    </source>
</reference>
<keyword evidence="1" id="KW-1133">Transmembrane helix</keyword>
<dbReference type="Proteomes" id="UP000003136">
    <property type="component" value="Unassembled WGS sequence"/>
</dbReference>
<evidence type="ECO:0000313" key="3">
    <source>
        <dbReference type="Proteomes" id="UP000003136"/>
    </source>
</evidence>
<dbReference type="AlphaFoldDB" id="B7AWM1"/>
<comment type="caution">
    <text evidence="2">The sequence shown here is derived from an EMBL/GenBank/DDBJ whole genome shotgun (WGS) entry which is preliminary data.</text>
</comment>
<name>B7AWM1_9FIRM</name>
<keyword evidence="1" id="KW-0812">Transmembrane</keyword>
<keyword evidence="1" id="KW-0472">Membrane</keyword>
<evidence type="ECO:0000313" key="2">
    <source>
        <dbReference type="EMBL" id="EEC56612.1"/>
    </source>
</evidence>
<accession>B7AWM1</accession>